<dbReference type="GO" id="GO:0046872">
    <property type="term" value="F:metal ion binding"/>
    <property type="evidence" value="ECO:0007669"/>
    <property type="project" value="InterPro"/>
</dbReference>
<organism evidence="2 3">
    <name type="scientific">Mycobacterium avium (strain 104)</name>
    <dbReference type="NCBI Taxonomy" id="243243"/>
    <lineage>
        <taxon>Bacteria</taxon>
        <taxon>Bacillati</taxon>
        <taxon>Actinomycetota</taxon>
        <taxon>Actinomycetes</taxon>
        <taxon>Mycobacteriales</taxon>
        <taxon>Mycobacteriaceae</taxon>
        <taxon>Mycobacterium</taxon>
        <taxon>Mycobacterium avium complex (MAC)</taxon>
    </lineage>
</organism>
<evidence type="ECO:0000313" key="3">
    <source>
        <dbReference type="Proteomes" id="UP000001574"/>
    </source>
</evidence>
<dbReference type="Proteomes" id="UP000001574">
    <property type="component" value="Chromosome"/>
</dbReference>
<gene>
    <name evidence="2" type="ordered locus">MAV_5245</name>
</gene>
<dbReference type="HOGENOM" id="CLU_134973_13_1_11"/>
<dbReference type="Gene3D" id="3.30.70.100">
    <property type="match status" value="1"/>
</dbReference>
<dbReference type="Pfam" id="PF00403">
    <property type="entry name" value="HMA"/>
    <property type="match status" value="1"/>
</dbReference>
<protein>
    <submittedName>
        <fullName evidence="2">Conserved domain protein</fullName>
    </submittedName>
</protein>
<dbReference type="SUPFAM" id="SSF55008">
    <property type="entry name" value="HMA, heavy metal-associated domain"/>
    <property type="match status" value="1"/>
</dbReference>
<evidence type="ECO:0000259" key="1">
    <source>
        <dbReference type="PROSITE" id="PS50846"/>
    </source>
</evidence>
<name>A0A0H2ZUE3_MYCA1</name>
<feature type="domain" description="HMA" evidence="1">
    <location>
        <begin position="2"/>
        <end position="67"/>
    </location>
</feature>
<dbReference type="CDD" id="cd00371">
    <property type="entry name" value="HMA"/>
    <property type="match status" value="1"/>
</dbReference>
<proteinExistence type="predicted"/>
<dbReference type="InterPro" id="IPR036163">
    <property type="entry name" value="HMA_dom_sf"/>
</dbReference>
<dbReference type="RefSeq" id="WP_011726557.1">
    <property type="nucleotide sequence ID" value="NC_008595.1"/>
</dbReference>
<reference evidence="2 3" key="1">
    <citation type="submission" date="2006-10" db="EMBL/GenBank/DDBJ databases">
        <authorList>
            <person name="Fleischmann R.D."/>
            <person name="Dodson R.J."/>
            <person name="Haft D.H."/>
            <person name="Merkel J.S."/>
            <person name="Nelson W.C."/>
            <person name="Fraser C.M."/>
        </authorList>
    </citation>
    <scope>NUCLEOTIDE SEQUENCE [LARGE SCALE GENOMIC DNA]</scope>
    <source>
        <strain evidence="2 3">104</strain>
    </source>
</reference>
<dbReference type="EMBL" id="CP000479">
    <property type="protein sequence ID" value="ABK65431.1"/>
    <property type="molecule type" value="Genomic_DNA"/>
</dbReference>
<dbReference type="InterPro" id="IPR006121">
    <property type="entry name" value="HMA_dom"/>
</dbReference>
<dbReference type="AlphaFoldDB" id="A0A0H2ZUE3"/>
<sequence length="70" mass="6972">MPTSEYQVSGMSCGHCEAAVHSEVARIPGVDGVSVSADTGRLVVTSAVPIDADAVLGAVDEAGFQAVLVA</sequence>
<dbReference type="PROSITE" id="PS50846">
    <property type="entry name" value="HMA_2"/>
    <property type="match status" value="1"/>
</dbReference>
<accession>A0A0H2ZUE3</accession>
<evidence type="ECO:0000313" key="2">
    <source>
        <dbReference type="EMBL" id="ABK65431.1"/>
    </source>
</evidence>
<dbReference type="KEGG" id="mav:MAV_5245"/>